<evidence type="ECO:0008006" key="3">
    <source>
        <dbReference type="Google" id="ProtNLM"/>
    </source>
</evidence>
<dbReference type="Gene3D" id="3.40.50.1220">
    <property type="entry name" value="TPP-binding domain"/>
    <property type="match status" value="1"/>
</dbReference>
<dbReference type="Proteomes" id="UP000751614">
    <property type="component" value="Unassembled WGS sequence"/>
</dbReference>
<dbReference type="EMBL" id="VCNI01000002">
    <property type="protein sequence ID" value="TMU54589.1"/>
    <property type="molecule type" value="Genomic_DNA"/>
</dbReference>
<evidence type="ECO:0000313" key="2">
    <source>
        <dbReference type="Proteomes" id="UP000751614"/>
    </source>
</evidence>
<protein>
    <recommendedName>
        <fullName evidence="3">SIR2-like protein</fullName>
    </recommendedName>
</protein>
<evidence type="ECO:0000313" key="1">
    <source>
        <dbReference type="EMBL" id="TMU54589.1"/>
    </source>
</evidence>
<reference evidence="1 2" key="1">
    <citation type="submission" date="2019-05" db="EMBL/GenBank/DDBJ databases">
        <title>Flagellimonas sp. AsT0115, sp. nov., isolated from a marine red algae, Asparagopsis taxiformis.</title>
        <authorList>
            <person name="Kim J."/>
            <person name="Jeong S.E."/>
            <person name="Jeon C.O."/>
        </authorList>
    </citation>
    <scope>NUCLEOTIDE SEQUENCE [LARGE SCALE GENOMIC DNA]</scope>
    <source>
        <strain evidence="1 2">AsT0115</strain>
    </source>
</reference>
<dbReference type="InterPro" id="IPR029035">
    <property type="entry name" value="DHS-like_NAD/FAD-binding_dom"/>
</dbReference>
<keyword evidence="2" id="KW-1185">Reference proteome</keyword>
<comment type="caution">
    <text evidence="1">The sequence shown here is derived from an EMBL/GenBank/DDBJ whole genome shotgun (WGS) entry which is preliminary data.</text>
</comment>
<sequence length="1006" mass="117909">MLKNEFNNNASSIKEAINNDRLVVFAGAGVSKDSGIPLWNELQEGIRERLNEETSEVDPLKIAQLLYNEKGEKEYNDILKKLLFEKQDSPNQLHEILFELNPQHIITTNYDHHFESIINDHGLPFSIVSKDEDLPYASQKKLLIKYHGDFENHNIVLKENDYLEFSKNHTLKEVFVKSLFSNKVILFVGYSVSDPNLKLLIREIQYLLKKHHQRAYMLTSKEEVNATEIRYFESLGINIVIADKDLVKSQEKKNSKLSEIGLKAYKTLLHIRDFKVYDYRSADAGIKPNNSKIIDELYNSLARFHYIRVLPQKNLAGLYPIYKNAKQEPGYLVLDTSLKVFNEDLYQLISEYKGKDDDNFSDDEKEKLNYSLSRIAMSGIHTIGHAGNIDSMGSYPIKDEMDFHKKINYSSCDCIDCTLNDYDYSTALNKIFKYNIDDKTSLWDDLIYFYGLYRTKDFYNCFLALRNIIVKANRLKKMEVSFLAKYNLKQLKWLIRNDFLNDRINWKDIQDIEKQIDKIDLDEELDKAKYFVDEDLYSFLKEVRDGVYIQRLCNEIDEIFVKVPKTVESIEKGGSHSSNVFGNLYNSVSLLKEFLEGNFLLGNGFSPIQYTLNKSINSFVLGYYLKNFAGIKKHSFLGFGLAHITEFDTFLFKLIVENSNHKELVQILAKNKIKNIQIGKKSSGQITSKINNFLKSSYKIPKYFGKEPVEDRTLTSTIVQNRSLREHMIEKINGILIVMSYFDLNEHALKTIYSNLNHYINFVGIGDENYSYLTRFYKRKFEFIDETELVKTLDLFDGQSIINDAYMSILDALRKKNKNFTRDIPIDNYDLNKHSPGFSTIFKILPPEKKKDFKKILKTKLVEEMDGQMFYISISNKVLATQEIKTHYKKLISKKLELNMGDSDVDDSFVLFRIKQFFDLVNKGLIDTKGIDVKSISEERFRFLLNPERFSQQNFRTDWLKYFNWDSYCERYAKLEYIILALERSLESEFDEKLSRVYFKMKKWIK</sequence>
<dbReference type="RefSeq" id="WP_138835917.1">
    <property type="nucleotide sequence ID" value="NZ_VCNI01000002.1"/>
</dbReference>
<name>A0ABY2WJJ2_9FLAO</name>
<accession>A0ABY2WJJ2</accession>
<dbReference type="SUPFAM" id="SSF52467">
    <property type="entry name" value="DHS-like NAD/FAD-binding domain"/>
    <property type="match status" value="1"/>
</dbReference>
<gene>
    <name evidence="1" type="ORF">FGG15_10265</name>
</gene>
<dbReference type="Pfam" id="PF13289">
    <property type="entry name" value="SIR2_2"/>
    <property type="match status" value="1"/>
</dbReference>
<organism evidence="1 2">
    <name type="scientific">Flagellimonas algicola</name>
    <dbReference type="NCBI Taxonomy" id="2583815"/>
    <lineage>
        <taxon>Bacteria</taxon>
        <taxon>Pseudomonadati</taxon>
        <taxon>Bacteroidota</taxon>
        <taxon>Flavobacteriia</taxon>
        <taxon>Flavobacteriales</taxon>
        <taxon>Flavobacteriaceae</taxon>
        <taxon>Flagellimonas</taxon>
    </lineage>
</organism>
<proteinExistence type="predicted"/>